<dbReference type="SUPFAM" id="SSF55781">
    <property type="entry name" value="GAF domain-like"/>
    <property type="match status" value="1"/>
</dbReference>
<comment type="caution">
    <text evidence="11">The sequence shown here is derived from an EMBL/GenBank/DDBJ whole genome shotgun (WGS) entry which is preliminary data.</text>
</comment>
<feature type="domain" description="PAS" evidence="9">
    <location>
        <begin position="315"/>
        <end position="384"/>
    </location>
</feature>
<evidence type="ECO:0000256" key="5">
    <source>
        <dbReference type="ARBA" id="ARBA00022741"/>
    </source>
</evidence>
<proteinExistence type="predicted"/>
<dbReference type="InterPro" id="IPR035965">
    <property type="entry name" value="PAS-like_dom_sf"/>
</dbReference>
<keyword evidence="3" id="KW-0597">Phosphoprotein</keyword>
<comment type="catalytic activity">
    <reaction evidence="1">
        <text>ATP + protein L-histidine = ADP + protein N-phospho-L-histidine.</text>
        <dbReference type="EC" id="2.7.13.3"/>
    </reaction>
</comment>
<dbReference type="SMART" id="SM00387">
    <property type="entry name" value="HATPase_c"/>
    <property type="match status" value="1"/>
</dbReference>
<dbReference type="Proteomes" id="UP001549291">
    <property type="component" value="Unassembled WGS sequence"/>
</dbReference>
<dbReference type="InterPro" id="IPR000700">
    <property type="entry name" value="PAS-assoc_C"/>
</dbReference>
<keyword evidence="8" id="KW-0843">Virulence</keyword>
<dbReference type="Pfam" id="PF02518">
    <property type="entry name" value="HATPase_c"/>
    <property type="match status" value="1"/>
</dbReference>
<dbReference type="InterPro" id="IPR013767">
    <property type="entry name" value="PAS_fold"/>
</dbReference>
<dbReference type="Gene3D" id="3.30.450.20">
    <property type="entry name" value="PAS domain"/>
    <property type="match status" value="3"/>
</dbReference>
<dbReference type="PANTHER" id="PTHR41523">
    <property type="entry name" value="TWO-COMPONENT SYSTEM SENSOR PROTEIN"/>
    <property type="match status" value="1"/>
</dbReference>
<dbReference type="InterPro" id="IPR000014">
    <property type="entry name" value="PAS"/>
</dbReference>
<evidence type="ECO:0000313" key="12">
    <source>
        <dbReference type="Proteomes" id="UP001549291"/>
    </source>
</evidence>
<dbReference type="CDD" id="cd00130">
    <property type="entry name" value="PAS"/>
    <property type="match status" value="3"/>
</dbReference>
<dbReference type="InterPro" id="IPR029016">
    <property type="entry name" value="GAF-like_dom_sf"/>
</dbReference>
<evidence type="ECO:0000256" key="3">
    <source>
        <dbReference type="ARBA" id="ARBA00022553"/>
    </source>
</evidence>
<feature type="domain" description="PAS" evidence="9">
    <location>
        <begin position="441"/>
        <end position="481"/>
    </location>
</feature>
<dbReference type="Pfam" id="PF08448">
    <property type="entry name" value="PAS_4"/>
    <property type="match status" value="1"/>
</dbReference>
<keyword evidence="5" id="KW-0547">Nucleotide-binding</keyword>
<feature type="domain" description="PAC" evidence="10">
    <location>
        <begin position="94"/>
        <end position="146"/>
    </location>
</feature>
<dbReference type="InterPro" id="IPR003018">
    <property type="entry name" value="GAF"/>
</dbReference>
<dbReference type="SMART" id="SM00065">
    <property type="entry name" value="GAF"/>
    <property type="match status" value="1"/>
</dbReference>
<dbReference type="Gene3D" id="3.30.450.40">
    <property type="match status" value="1"/>
</dbReference>
<organism evidence="11 12">
    <name type="scientific">Bradyrhizobium japonicum</name>
    <dbReference type="NCBI Taxonomy" id="375"/>
    <lineage>
        <taxon>Bacteria</taxon>
        <taxon>Pseudomonadati</taxon>
        <taxon>Pseudomonadota</taxon>
        <taxon>Alphaproteobacteria</taxon>
        <taxon>Hyphomicrobiales</taxon>
        <taxon>Nitrobacteraceae</taxon>
        <taxon>Bradyrhizobium</taxon>
    </lineage>
</organism>
<evidence type="ECO:0000259" key="9">
    <source>
        <dbReference type="PROSITE" id="PS50112"/>
    </source>
</evidence>
<dbReference type="SUPFAM" id="SSF55785">
    <property type="entry name" value="PYP-like sensor domain (PAS domain)"/>
    <property type="match status" value="3"/>
</dbReference>
<dbReference type="InterPro" id="IPR036890">
    <property type="entry name" value="HATPase_C_sf"/>
</dbReference>
<evidence type="ECO:0000256" key="7">
    <source>
        <dbReference type="ARBA" id="ARBA00022840"/>
    </source>
</evidence>
<evidence type="ECO:0000256" key="1">
    <source>
        <dbReference type="ARBA" id="ARBA00000085"/>
    </source>
</evidence>
<dbReference type="InterPro" id="IPR013656">
    <property type="entry name" value="PAS_4"/>
</dbReference>
<feature type="domain" description="PAC" evidence="10">
    <location>
        <begin position="519"/>
        <end position="571"/>
    </location>
</feature>
<evidence type="ECO:0000259" key="10">
    <source>
        <dbReference type="PROSITE" id="PS50113"/>
    </source>
</evidence>
<keyword evidence="6" id="KW-0418">Kinase</keyword>
<dbReference type="PROSITE" id="PS50113">
    <property type="entry name" value="PAC"/>
    <property type="match status" value="3"/>
</dbReference>
<dbReference type="Pfam" id="PF07568">
    <property type="entry name" value="HisKA_2"/>
    <property type="match status" value="1"/>
</dbReference>
<keyword evidence="7" id="KW-0067">ATP-binding</keyword>
<dbReference type="SMART" id="SM00086">
    <property type="entry name" value="PAC"/>
    <property type="match status" value="3"/>
</dbReference>
<dbReference type="PANTHER" id="PTHR41523:SF8">
    <property type="entry name" value="ETHYLENE RESPONSE SENSOR PROTEIN"/>
    <property type="match status" value="1"/>
</dbReference>
<keyword evidence="12" id="KW-1185">Reference proteome</keyword>
<reference evidence="11 12" key="1">
    <citation type="submission" date="2024-06" db="EMBL/GenBank/DDBJ databases">
        <title>Genomic Encyclopedia of Type Strains, Phase V (KMG-V): Genome sequencing to study the core and pangenomes of soil and plant-associated prokaryotes.</title>
        <authorList>
            <person name="Whitman W."/>
        </authorList>
    </citation>
    <scope>NUCLEOTIDE SEQUENCE [LARGE SCALE GENOMIC DNA]</scope>
    <source>
        <strain evidence="11 12">USDA 160</strain>
    </source>
</reference>
<evidence type="ECO:0000256" key="2">
    <source>
        <dbReference type="ARBA" id="ARBA00012438"/>
    </source>
</evidence>
<dbReference type="EMBL" id="JBEPTQ010000002">
    <property type="protein sequence ID" value="MET4722868.1"/>
    <property type="molecule type" value="Genomic_DNA"/>
</dbReference>
<dbReference type="InterPro" id="IPR011495">
    <property type="entry name" value="Sig_transdc_His_kin_sub2_dim/P"/>
</dbReference>
<sequence>MNIQNRAPSGRDDLEPLAPLDARLAATYEHVGAGIVEVDENGRMLRVNQQLCELTGYSAVQLLGRTIFGETHPEDVSEDRDQFQRQLAGEFERYSIEKRIARKDGGHFWAQVTSSSVRDADGRFLYAVRVQHDITNRKRAEEALARRMEEQAALFAFSERLQHCTSSTDCYEAALNAITRALACERASILLFDEAQIMRFAAWRGLSQGYRQAVEGHSPWTPDAHDPQPIGIEDVAKADLPDALKRTILEEGIQAAAFIPILQDGRLTGKFMAYHRLPHSFSEAEIDVALVLARLLGFSLARLAGEEARRVAERDARQLAAIVESSDDAIVSKNLDGIIQTWNEGAERLFGYRKEEVIGRSIMLLIPKDREGEEADILARIRRGEPIHHYETVRRRKDGGMVDISLTISPIRDRSGRIVGASKIARDITGRKLAEERLRESERRLQELLAAIPAAIYTTDAAGKITYFNQAAVELAGRTPELGTDEWCVTWKLYWPDGTPLPHDQCPMAIALKEGRSVRGVEAVAEKPDGTRVPFIPFPTPLRDAFGNVTGAINMLVDLSERKQAETQQRLLLNELNHRTKNNMQVLQGLLQGASRSARSEEARQVLEEASRRIAAMAAAQRVLYGTTDATRFSAEHFLGAVVETVQQTLPNNVRIERSPATGVLSNDIAMPLALILNELLTNAAKHGIEDPDRNGIRVTLNERDGEYELEVEDDGPGFELSAVQQNSSGLRLVQGLARQLRGEFEVTRAPSRARLRFATTSS</sequence>
<gene>
    <name evidence="11" type="ORF">ABIF63_006974</name>
</gene>
<dbReference type="InterPro" id="IPR001610">
    <property type="entry name" value="PAC"/>
</dbReference>
<evidence type="ECO:0000256" key="4">
    <source>
        <dbReference type="ARBA" id="ARBA00022679"/>
    </source>
</evidence>
<evidence type="ECO:0000313" key="11">
    <source>
        <dbReference type="EMBL" id="MET4722868.1"/>
    </source>
</evidence>
<dbReference type="SMART" id="SM00091">
    <property type="entry name" value="PAS"/>
    <property type="match status" value="3"/>
</dbReference>
<dbReference type="EC" id="2.7.13.3" evidence="2"/>
<evidence type="ECO:0000256" key="8">
    <source>
        <dbReference type="ARBA" id="ARBA00023026"/>
    </source>
</evidence>
<dbReference type="SUPFAM" id="SSF55874">
    <property type="entry name" value="ATPase domain of HSP90 chaperone/DNA topoisomerase II/histidine kinase"/>
    <property type="match status" value="1"/>
</dbReference>
<evidence type="ECO:0000256" key="6">
    <source>
        <dbReference type="ARBA" id="ARBA00022777"/>
    </source>
</evidence>
<accession>A0ABV2S109</accession>
<dbReference type="Gene3D" id="3.30.565.10">
    <property type="entry name" value="Histidine kinase-like ATPase, C-terminal domain"/>
    <property type="match status" value="1"/>
</dbReference>
<dbReference type="InterPro" id="IPR003594">
    <property type="entry name" value="HATPase_dom"/>
</dbReference>
<name>A0ABV2S109_BRAJP</name>
<keyword evidence="4" id="KW-0808">Transferase</keyword>
<dbReference type="NCBIfam" id="TIGR00229">
    <property type="entry name" value="sensory_box"/>
    <property type="match status" value="3"/>
</dbReference>
<protein>
    <recommendedName>
        <fullName evidence="2">histidine kinase</fullName>
        <ecNumber evidence="2">2.7.13.3</ecNumber>
    </recommendedName>
</protein>
<dbReference type="PROSITE" id="PS50112">
    <property type="entry name" value="PAS"/>
    <property type="match status" value="3"/>
</dbReference>
<feature type="domain" description="PAS" evidence="9">
    <location>
        <begin position="20"/>
        <end position="90"/>
    </location>
</feature>
<dbReference type="Pfam" id="PF00989">
    <property type="entry name" value="PAS"/>
    <property type="match status" value="2"/>
</dbReference>
<feature type="domain" description="PAC" evidence="10">
    <location>
        <begin position="388"/>
        <end position="440"/>
    </location>
</feature>
<dbReference type="Pfam" id="PF01590">
    <property type="entry name" value="GAF"/>
    <property type="match status" value="1"/>
</dbReference>